<dbReference type="STRING" id="1612202.SAMN05421734_102210"/>
<gene>
    <name evidence="1" type="ORF">SAMN05421734_102210</name>
</gene>
<dbReference type="Proteomes" id="UP000242949">
    <property type="component" value="Unassembled WGS sequence"/>
</dbReference>
<dbReference type="Gene3D" id="3.30.70.1120">
    <property type="entry name" value="TT1725-like"/>
    <property type="match status" value="1"/>
</dbReference>
<keyword evidence="2" id="KW-1185">Reference proteome</keyword>
<proteinExistence type="predicted"/>
<dbReference type="InterPro" id="IPR036746">
    <property type="entry name" value="TT1725-like_sf"/>
</dbReference>
<evidence type="ECO:0000313" key="1">
    <source>
        <dbReference type="EMBL" id="SDB89058.1"/>
    </source>
</evidence>
<dbReference type="Pfam" id="PF04456">
    <property type="entry name" value="DUF503"/>
    <property type="match status" value="1"/>
</dbReference>
<organism evidence="1 2">
    <name type="scientific">Pelagirhabdus alkalitolerans</name>
    <dbReference type="NCBI Taxonomy" id="1612202"/>
    <lineage>
        <taxon>Bacteria</taxon>
        <taxon>Bacillati</taxon>
        <taxon>Bacillota</taxon>
        <taxon>Bacilli</taxon>
        <taxon>Bacillales</taxon>
        <taxon>Bacillaceae</taxon>
        <taxon>Pelagirhabdus</taxon>
    </lineage>
</organism>
<name>A0A1G6H4P1_9BACI</name>
<evidence type="ECO:0008006" key="3">
    <source>
        <dbReference type="Google" id="ProtNLM"/>
    </source>
</evidence>
<dbReference type="AlphaFoldDB" id="A0A1G6H4P1"/>
<sequence length="93" mass="11171">MLLYVEVDGFIYESHSLKQKRSVLKRLMLRLQNNYNITISELDHHDLWQRTLIGMAVISNDRVQCEKVIDRCLELMDTFGEIEITHIERHWLD</sequence>
<dbReference type="EMBL" id="FMYI01000002">
    <property type="protein sequence ID" value="SDB89058.1"/>
    <property type="molecule type" value="Genomic_DNA"/>
</dbReference>
<dbReference type="SUPFAM" id="SSF103007">
    <property type="entry name" value="Hypothetical protein TT1725"/>
    <property type="match status" value="1"/>
</dbReference>
<protein>
    <recommendedName>
        <fullName evidence="3">YlxP-like protein</fullName>
    </recommendedName>
</protein>
<evidence type="ECO:0000313" key="2">
    <source>
        <dbReference type="Proteomes" id="UP000242949"/>
    </source>
</evidence>
<dbReference type="InterPro" id="IPR007546">
    <property type="entry name" value="DUF503"/>
</dbReference>
<reference evidence="2" key="1">
    <citation type="submission" date="2016-09" db="EMBL/GenBank/DDBJ databases">
        <authorList>
            <person name="Varghese N."/>
            <person name="Submissions S."/>
        </authorList>
    </citation>
    <scope>NUCLEOTIDE SEQUENCE [LARGE SCALE GENOMIC DNA]</scope>
    <source>
        <strain evidence="2">S5</strain>
    </source>
</reference>
<accession>A0A1G6H4P1</accession>
<dbReference type="PANTHER" id="PTHR36441:SF1">
    <property type="entry name" value="DUF503 DOMAIN-CONTAINING PROTEIN"/>
    <property type="match status" value="1"/>
</dbReference>
<dbReference type="RefSeq" id="WP_090793090.1">
    <property type="nucleotide sequence ID" value="NZ_FMYI01000002.1"/>
</dbReference>
<dbReference type="OrthoDB" id="9809023at2"/>
<dbReference type="PANTHER" id="PTHR36441">
    <property type="entry name" value="HYPOTHETICAL CYTOSOLIC PROTEIN"/>
    <property type="match status" value="1"/>
</dbReference>